<comment type="caution">
    <text evidence="1">The sequence shown here is derived from an EMBL/GenBank/DDBJ whole genome shotgun (WGS) entry which is preliminary data.</text>
</comment>
<dbReference type="Proteomes" id="UP000078340">
    <property type="component" value="Unassembled WGS sequence"/>
</dbReference>
<protein>
    <submittedName>
        <fullName evidence="1">Uncharacterized protein</fullName>
    </submittedName>
</protein>
<reference evidence="1 2" key="1">
    <citation type="submission" date="2016-02" db="EMBL/GenBank/DDBJ databases">
        <title>Biosynthesis of antibiotic leucinostatins and their inhibition on Phytophthora in bio-control Purpureocillium lilacinum.</title>
        <authorList>
            <person name="Wang G."/>
            <person name="Liu Z."/>
            <person name="Lin R."/>
            <person name="Li E."/>
            <person name="Mao Z."/>
            <person name="Ling J."/>
            <person name="Yin W."/>
            <person name="Xie B."/>
        </authorList>
    </citation>
    <scope>NUCLEOTIDE SEQUENCE [LARGE SCALE GENOMIC DNA]</scope>
    <source>
        <strain evidence="1">PLFJ-1</strain>
    </source>
</reference>
<dbReference type="AlphaFoldDB" id="A0A179GZ78"/>
<accession>A0A179GZ78</accession>
<gene>
    <name evidence="1" type="ORF">VFPFJ_09099</name>
</gene>
<dbReference type="EMBL" id="LSBI01000008">
    <property type="protein sequence ID" value="OAQ83296.1"/>
    <property type="molecule type" value="Genomic_DNA"/>
</dbReference>
<sequence length="265" mass="29310">MRRAGLERPPLKHGPRQILLFTGPFLGGNTRRRRSRARICQTTFRGDWSPSVPRRRRRVPPLAPLRPFCISSVTRNRNSRNLGGDRVTAVRGVVTPSSSAPPTSAWHGDRCRFWRHEPLSARRRRHSICFWDEMPCQIINNSSFLLKVLTTGGLGAEMSSTNTTTRDCRLREVRRTSAPRVRGDVRAAGGQIDCSMAQAFAPWCCWTPGGLAMEAEGFVSLLLPPLPMFPIRGGPTTARAAGGADSPWVLAAMKQEGLLSVSQIT</sequence>
<evidence type="ECO:0000313" key="2">
    <source>
        <dbReference type="Proteomes" id="UP000078340"/>
    </source>
</evidence>
<proteinExistence type="predicted"/>
<organism evidence="1 2">
    <name type="scientific">Purpureocillium lilacinum</name>
    <name type="common">Paecilomyces lilacinus</name>
    <dbReference type="NCBI Taxonomy" id="33203"/>
    <lineage>
        <taxon>Eukaryota</taxon>
        <taxon>Fungi</taxon>
        <taxon>Dikarya</taxon>
        <taxon>Ascomycota</taxon>
        <taxon>Pezizomycotina</taxon>
        <taxon>Sordariomycetes</taxon>
        <taxon>Hypocreomycetidae</taxon>
        <taxon>Hypocreales</taxon>
        <taxon>Ophiocordycipitaceae</taxon>
        <taxon>Purpureocillium</taxon>
    </lineage>
</organism>
<name>A0A179GZ78_PURLI</name>
<evidence type="ECO:0000313" key="1">
    <source>
        <dbReference type="EMBL" id="OAQ83296.1"/>
    </source>
</evidence>